<keyword evidence="3" id="KW-0812">Transmembrane</keyword>
<proteinExistence type="predicted"/>
<dbReference type="CDD" id="cd21177">
    <property type="entry name" value="LPMO_AA10"/>
    <property type="match status" value="1"/>
</dbReference>
<accession>A0A2W2EBZ4</accession>
<evidence type="ECO:0000313" key="6">
    <source>
        <dbReference type="EMBL" id="PZG14585.1"/>
    </source>
</evidence>
<dbReference type="InterPro" id="IPR051024">
    <property type="entry name" value="GlcNAc_Chitin_IntDeg"/>
</dbReference>
<sequence>MAVRRVVVVLLVALVAAMTSAVPAAAHGAPTYPVSRAAACAPDGEHVDTPACRAAVKAGAALREWDNIRVFGVNGRDRERIPDGELCSGGLSAYRGLDLPRTDWPATPLAAGVELAVRYRTTIPHKGTFRLYLTRVGYAPTRKLTWADLETVPFLRVIDPPVRAGAYQMSGRLPGDRSGRHVIYTVWQNSDTADTYYSCSDVDIRPAGAGGRTGEEPAGVVAEATPAVAEGATPPARGDGTARGDAPARGDGIAGGDAAGGGDAVAGVERNVPVAAVTYLGGQRWPLLAGGALVALLVLLIGVRLRGTRSGPPPGRPCTVRNHRANPRVW</sequence>
<dbReference type="SUPFAM" id="SSF81296">
    <property type="entry name" value="E set domains"/>
    <property type="match status" value="1"/>
</dbReference>
<keyword evidence="1 4" id="KW-0732">Signal</keyword>
<feature type="transmembrane region" description="Helical" evidence="3">
    <location>
        <begin position="285"/>
        <end position="303"/>
    </location>
</feature>
<reference evidence="6 7" key="1">
    <citation type="submission" date="2018-01" db="EMBL/GenBank/DDBJ databases">
        <title>Draft genome sequence of Jishengella sp. NA12.</title>
        <authorList>
            <person name="Sahin N."/>
            <person name="Ay H."/>
            <person name="Saygin H."/>
        </authorList>
    </citation>
    <scope>NUCLEOTIDE SEQUENCE [LARGE SCALE GENOMIC DNA]</scope>
    <source>
        <strain evidence="6 7">NA12</strain>
    </source>
</reference>
<keyword evidence="3" id="KW-0472">Membrane</keyword>
<dbReference type="InterPro" id="IPR004302">
    <property type="entry name" value="Cellulose/chitin-bd_N"/>
</dbReference>
<feature type="domain" description="Chitin-binding type-4" evidence="5">
    <location>
        <begin position="27"/>
        <end position="202"/>
    </location>
</feature>
<evidence type="ECO:0000313" key="7">
    <source>
        <dbReference type="Proteomes" id="UP000248924"/>
    </source>
</evidence>
<gene>
    <name evidence="6" type="ORF">C1I95_21390</name>
</gene>
<dbReference type="PANTHER" id="PTHR34823:SF1">
    <property type="entry name" value="CHITIN-BINDING TYPE-4 DOMAIN-CONTAINING PROTEIN"/>
    <property type="match status" value="1"/>
</dbReference>
<evidence type="ECO:0000256" key="1">
    <source>
        <dbReference type="ARBA" id="ARBA00022729"/>
    </source>
</evidence>
<evidence type="ECO:0000256" key="2">
    <source>
        <dbReference type="SAM" id="MobiDB-lite"/>
    </source>
</evidence>
<dbReference type="OrthoDB" id="5179374at2"/>
<keyword evidence="3" id="KW-1133">Transmembrane helix</keyword>
<feature type="chain" id="PRO_5039165238" evidence="4">
    <location>
        <begin position="25"/>
        <end position="330"/>
    </location>
</feature>
<feature type="region of interest" description="Disordered" evidence="2">
    <location>
        <begin position="308"/>
        <end position="330"/>
    </location>
</feature>
<feature type="compositionally biased region" description="Basic residues" evidence="2">
    <location>
        <begin position="321"/>
        <end position="330"/>
    </location>
</feature>
<dbReference type="RefSeq" id="WP_111215929.1">
    <property type="nucleotide sequence ID" value="NZ_POTY01000145.1"/>
</dbReference>
<dbReference type="PANTHER" id="PTHR34823">
    <property type="entry name" value="GLCNAC-BINDING PROTEIN A"/>
    <property type="match status" value="1"/>
</dbReference>
<organism evidence="6 7">
    <name type="scientific">Micromonospora craterilacus</name>
    <dbReference type="NCBI Taxonomy" id="1655439"/>
    <lineage>
        <taxon>Bacteria</taxon>
        <taxon>Bacillati</taxon>
        <taxon>Actinomycetota</taxon>
        <taxon>Actinomycetes</taxon>
        <taxon>Micromonosporales</taxon>
        <taxon>Micromonosporaceae</taxon>
        <taxon>Micromonospora</taxon>
    </lineage>
</organism>
<comment type="caution">
    <text evidence="6">The sequence shown here is derived from an EMBL/GenBank/DDBJ whole genome shotgun (WGS) entry which is preliminary data.</text>
</comment>
<evidence type="ECO:0000259" key="5">
    <source>
        <dbReference type="Pfam" id="PF03067"/>
    </source>
</evidence>
<name>A0A2W2EBZ4_9ACTN</name>
<protein>
    <submittedName>
        <fullName evidence="6">Chitin-binding protein</fullName>
    </submittedName>
</protein>
<dbReference type="AlphaFoldDB" id="A0A2W2EBZ4"/>
<feature type="region of interest" description="Disordered" evidence="2">
    <location>
        <begin position="230"/>
        <end position="255"/>
    </location>
</feature>
<keyword evidence="7" id="KW-1185">Reference proteome</keyword>
<evidence type="ECO:0000256" key="4">
    <source>
        <dbReference type="SAM" id="SignalP"/>
    </source>
</evidence>
<evidence type="ECO:0000256" key="3">
    <source>
        <dbReference type="SAM" id="Phobius"/>
    </source>
</evidence>
<dbReference type="EMBL" id="POTY01000145">
    <property type="protein sequence ID" value="PZG14585.1"/>
    <property type="molecule type" value="Genomic_DNA"/>
</dbReference>
<dbReference type="Gene3D" id="2.70.50.50">
    <property type="entry name" value="chitin-binding protein cbp21"/>
    <property type="match status" value="1"/>
</dbReference>
<dbReference type="Proteomes" id="UP000248924">
    <property type="component" value="Unassembled WGS sequence"/>
</dbReference>
<dbReference type="Pfam" id="PF03067">
    <property type="entry name" value="LPMO_10"/>
    <property type="match status" value="1"/>
</dbReference>
<dbReference type="InterPro" id="IPR014756">
    <property type="entry name" value="Ig_E-set"/>
</dbReference>
<feature type="signal peptide" evidence="4">
    <location>
        <begin position="1"/>
        <end position="24"/>
    </location>
</feature>